<keyword evidence="3" id="KW-0201">Cytochrome c-type biogenesis</keyword>
<dbReference type="Pfam" id="PF00005">
    <property type="entry name" value="ABC_tran"/>
    <property type="match status" value="1"/>
</dbReference>
<evidence type="ECO:0000256" key="4">
    <source>
        <dbReference type="ARBA" id="ARBA00022840"/>
    </source>
</evidence>
<dbReference type="InterPro" id="IPR005895">
    <property type="entry name" value="ABC_transptr_haem_export_CcmA"/>
</dbReference>
<feature type="domain" description="ABC transporter" evidence="7">
    <location>
        <begin position="5"/>
        <end position="208"/>
    </location>
</feature>
<dbReference type="Proteomes" id="UP001595710">
    <property type="component" value="Unassembled WGS sequence"/>
</dbReference>
<evidence type="ECO:0000256" key="1">
    <source>
        <dbReference type="ARBA" id="ARBA00022448"/>
    </source>
</evidence>
<evidence type="ECO:0000256" key="3">
    <source>
        <dbReference type="ARBA" id="ARBA00022748"/>
    </source>
</evidence>
<dbReference type="Gene3D" id="3.40.50.300">
    <property type="entry name" value="P-loop containing nucleotide triphosphate hydrolases"/>
    <property type="match status" value="1"/>
</dbReference>
<dbReference type="RefSeq" id="WP_377363106.1">
    <property type="nucleotide sequence ID" value="NZ_JBHRYN010000012.1"/>
</dbReference>
<keyword evidence="9" id="KW-1185">Reference proteome</keyword>
<dbReference type="InterPro" id="IPR027417">
    <property type="entry name" value="P-loop_NTPase"/>
</dbReference>
<organism evidence="8 9">
    <name type="scientific">Reinekea marina</name>
    <dbReference type="NCBI Taxonomy" id="1310421"/>
    <lineage>
        <taxon>Bacteria</taxon>
        <taxon>Pseudomonadati</taxon>
        <taxon>Pseudomonadota</taxon>
        <taxon>Gammaproteobacteria</taxon>
        <taxon>Oceanospirillales</taxon>
        <taxon>Saccharospirillaceae</taxon>
        <taxon>Reinekea</taxon>
    </lineage>
</organism>
<gene>
    <name evidence="8" type="primary">ccmA</name>
    <name evidence="8" type="ORF">ACFOND_11845</name>
</gene>
<comment type="caution">
    <text evidence="8">The sequence shown here is derived from an EMBL/GenBank/DDBJ whole genome shotgun (WGS) entry which is preliminary data.</text>
</comment>
<dbReference type="InterPro" id="IPR003439">
    <property type="entry name" value="ABC_transporter-like_ATP-bd"/>
</dbReference>
<keyword evidence="5" id="KW-1278">Translocase</keyword>
<evidence type="ECO:0000313" key="9">
    <source>
        <dbReference type="Proteomes" id="UP001595710"/>
    </source>
</evidence>
<dbReference type="PANTHER" id="PTHR43499:SF1">
    <property type="entry name" value="ABC TRANSPORTER I FAMILY MEMBER 1"/>
    <property type="match status" value="1"/>
</dbReference>
<keyword evidence="2" id="KW-0547">Nucleotide-binding</keyword>
<proteinExistence type="predicted"/>
<dbReference type="NCBIfam" id="TIGR01189">
    <property type="entry name" value="ccmA"/>
    <property type="match status" value="1"/>
</dbReference>
<dbReference type="SUPFAM" id="SSF52540">
    <property type="entry name" value="P-loop containing nucleoside triphosphate hydrolases"/>
    <property type="match status" value="1"/>
</dbReference>
<evidence type="ECO:0000259" key="7">
    <source>
        <dbReference type="PROSITE" id="PS50893"/>
    </source>
</evidence>
<evidence type="ECO:0000256" key="2">
    <source>
        <dbReference type="ARBA" id="ARBA00022741"/>
    </source>
</evidence>
<evidence type="ECO:0000256" key="5">
    <source>
        <dbReference type="ARBA" id="ARBA00022967"/>
    </source>
</evidence>
<evidence type="ECO:0000313" key="8">
    <source>
        <dbReference type="EMBL" id="MFC3702334.1"/>
    </source>
</evidence>
<keyword evidence="1" id="KW-0813">Transport</keyword>
<dbReference type="PANTHER" id="PTHR43499">
    <property type="entry name" value="ABC TRANSPORTER I FAMILY MEMBER 1"/>
    <property type="match status" value="1"/>
</dbReference>
<protein>
    <submittedName>
        <fullName evidence="8">Cytochrome c biogenesis heme-transporting ATPase CcmA</fullName>
    </submittedName>
</protein>
<keyword evidence="6" id="KW-0472">Membrane</keyword>
<evidence type="ECO:0000256" key="6">
    <source>
        <dbReference type="ARBA" id="ARBA00023136"/>
    </source>
</evidence>
<sequence length="211" mass="23278">MGQLLSAKGLYCERDERVLFQDLEFTVNQGDILHIKGPNGSGKTTLLRRIVGLSAVVEGEMHWPEPLSQQSGRLSAELCWYLAHRPAVTLLQTPLENLAFSLALHNVIPKQEELWHALETVGLRGYEDVPAGSLSAGQQRRVALSKLYVNVPSIQLWVLDEPFTALDVQAVAQLEARIEQFAEAGGTVIMTSHHGLKHTAVKWLELGGKQA</sequence>
<keyword evidence="4" id="KW-0067">ATP-binding</keyword>
<dbReference type="PROSITE" id="PS50893">
    <property type="entry name" value="ABC_TRANSPORTER_2"/>
    <property type="match status" value="1"/>
</dbReference>
<name>A0ABV7WVH5_9GAMM</name>
<reference evidence="9" key="1">
    <citation type="journal article" date="2019" name="Int. J. Syst. Evol. Microbiol.">
        <title>The Global Catalogue of Microorganisms (GCM) 10K type strain sequencing project: providing services to taxonomists for standard genome sequencing and annotation.</title>
        <authorList>
            <consortium name="The Broad Institute Genomics Platform"/>
            <consortium name="The Broad Institute Genome Sequencing Center for Infectious Disease"/>
            <person name="Wu L."/>
            <person name="Ma J."/>
        </authorList>
    </citation>
    <scope>NUCLEOTIDE SEQUENCE [LARGE SCALE GENOMIC DNA]</scope>
    <source>
        <strain evidence="9">CECT 8288</strain>
    </source>
</reference>
<dbReference type="InterPro" id="IPR017871">
    <property type="entry name" value="ABC_transporter-like_CS"/>
</dbReference>
<dbReference type="InterPro" id="IPR003593">
    <property type="entry name" value="AAA+_ATPase"/>
</dbReference>
<dbReference type="NCBIfam" id="NF010061">
    <property type="entry name" value="PRK13538.1"/>
    <property type="match status" value="1"/>
</dbReference>
<dbReference type="PROSITE" id="PS00211">
    <property type="entry name" value="ABC_TRANSPORTER_1"/>
    <property type="match status" value="1"/>
</dbReference>
<dbReference type="EMBL" id="JBHRYN010000012">
    <property type="protein sequence ID" value="MFC3702334.1"/>
    <property type="molecule type" value="Genomic_DNA"/>
</dbReference>
<accession>A0ABV7WVH5</accession>
<dbReference type="SMART" id="SM00382">
    <property type="entry name" value="AAA"/>
    <property type="match status" value="1"/>
</dbReference>